<dbReference type="RefSeq" id="WP_309038796.1">
    <property type="nucleotide sequence ID" value="NZ_JAVIFY010000005.1"/>
</dbReference>
<feature type="transmembrane region" description="Helical" evidence="1">
    <location>
        <begin position="29"/>
        <end position="46"/>
    </location>
</feature>
<sequence length="76" mass="8056">MTFIYLTLGCLLLVASSLLLRHASSASRWLSLLVFCIATACFIAVYGNIAGVFIAVPAALLIGLLTAFLLGKKPQN</sequence>
<keyword evidence="1" id="KW-0472">Membrane</keyword>
<dbReference type="Proteomes" id="UP001226574">
    <property type="component" value="Unassembled WGS sequence"/>
</dbReference>
<keyword evidence="3" id="KW-1185">Reference proteome</keyword>
<comment type="caution">
    <text evidence="2">The sequence shown here is derived from an EMBL/GenBank/DDBJ whole genome shotgun (WGS) entry which is preliminary data.</text>
</comment>
<evidence type="ECO:0000313" key="3">
    <source>
        <dbReference type="Proteomes" id="UP001226574"/>
    </source>
</evidence>
<accession>A0ABU1BAS3</accession>
<keyword evidence="1" id="KW-1133">Transmembrane helix</keyword>
<reference evidence="2 3" key="1">
    <citation type="submission" date="2023-08" db="EMBL/GenBank/DDBJ databases">
        <title>Pseudoalteromonas haloplanktis LL1 genome.</title>
        <authorList>
            <person name="Wu S."/>
        </authorList>
    </citation>
    <scope>NUCLEOTIDE SEQUENCE [LARGE SCALE GENOMIC DNA]</scope>
    <source>
        <strain evidence="2 3">LL1</strain>
    </source>
</reference>
<keyword evidence="1" id="KW-0812">Transmembrane</keyword>
<proteinExistence type="predicted"/>
<organism evidence="2 3">
    <name type="scientific">Pseudoalteromonas haloplanktis</name>
    <name type="common">Alteromonas haloplanktis</name>
    <dbReference type="NCBI Taxonomy" id="228"/>
    <lineage>
        <taxon>Bacteria</taxon>
        <taxon>Pseudomonadati</taxon>
        <taxon>Pseudomonadota</taxon>
        <taxon>Gammaproteobacteria</taxon>
        <taxon>Alteromonadales</taxon>
        <taxon>Pseudoalteromonadaceae</taxon>
        <taxon>Pseudoalteromonas</taxon>
    </lineage>
</organism>
<name>A0ABU1BAS3_PSEHA</name>
<dbReference type="EMBL" id="JAVIFY010000005">
    <property type="protein sequence ID" value="MDQ9091581.1"/>
    <property type="molecule type" value="Genomic_DNA"/>
</dbReference>
<evidence type="ECO:0000256" key="1">
    <source>
        <dbReference type="SAM" id="Phobius"/>
    </source>
</evidence>
<evidence type="ECO:0000313" key="2">
    <source>
        <dbReference type="EMBL" id="MDQ9091581.1"/>
    </source>
</evidence>
<feature type="transmembrane region" description="Helical" evidence="1">
    <location>
        <begin position="53"/>
        <end position="71"/>
    </location>
</feature>
<gene>
    <name evidence="2" type="ORF">RC083_08270</name>
</gene>
<protein>
    <submittedName>
        <fullName evidence="2">Uncharacterized protein</fullName>
    </submittedName>
</protein>